<dbReference type="InterPro" id="IPR021243">
    <property type="entry name" value="DUF2804"/>
</dbReference>
<dbReference type="Proteomes" id="UP000077748">
    <property type="component" value="Chromosome"/>
</dbReference>
<dbReference type="AlphaFoldDB" id="A0A1A9KG23"/>
<dbReference type="EMBL" id="CP015878">
    <property type="protein sequence ID" value="ANI16478.1"/>
    <property type="molecule type" value="Genomic_DNA"/>
</dbReference>
<proteinExistence type="predicted"/>
<evidence type="ECO:0000313" key="2">
    <source>
        <dbReference type="Proteomes" id="UP000077748"/>
    </source>
</evidence>
<protein>
    <recommendedName>
        <fullName evidence="3">DUF2804 domain-containing protein</fullName>
    </recommendedName>
</protein>
<reference evidence="1 2" key="1">
    <citation type="submission" date="2016-05" db="EMBL/GenBank/DDBJ databases">
        <title>Genome Sequence of Pseudomonas citronellolis Strain SJTE-3, an Estrogens and Persistent Organic Pollutants degradation strain.</title>
        <authorList>
            <person name="Liang R."/>
        </authorList>
    </citation>
    <scope>NUCLEOTIDE SEQUENCE [LARGE SCALE GENOMIC DNA]</scope>
    <source>
        <strain evidence="1 2">SJTE-3</strain>
    </source>
</reference>
<accession>A0A1A9KG23</accession>
<evidence type="ECO:0008006" key="3">
    <source>
        <dbReference type="Google" id="ProtNLM"/>
    </source>
</evidence>
<dbReference type="Pfam" id="PF10974">
    <property type="entry name" value="DUF2804"/>
    <property type="match status" value="1"/>
</dbReference>
<gene>
    <name evidence="1" type="ORF">A9C11_22010</name>
</gene>
<dbReference type="PANTHER" id="PTHR35868">
    <property type="entry name" value="DUF2804 DOMAIN-CONTAINING PROTEIN-RELATED"/>
    <property type="match status" value="1"/>
</dbReference>
<name>A0A1A9KG23_9PSED</name>
<sequence>MCSMTSQARLTLPPALPMLCDARGHLDPGAIGWSSRPLLDCALPGQRGRRKRWNHWCLISPGWMLSLTIADLDYLGYGALYFLDLNTGKAYSRTQICPLGLCCELPDHPNQSHAFRHERLNLGFDDQGARLRIHADAGDLGGLPLSLALDVQRPAHLDSVNLVVPMGGNHFHACSRQMGLPFTGALQLGEETYQAQAGQSFAALDFGRGVWPFRSFWTRAAFAAPGGIAGNFGSGWTDHSEHKENALWFGGELQRLRGEVDIRQEPNDPLAPWRLSTADQRVDLAFTPLKLHEASPRLGLLYAHTSQWFGHYDGFLRSAAGEQVPVKRALGWIGATHARW</sequence>
<dbReference type="PANTHER" id="PTHR35868:SF3">
    <property type="entry name" value="DUF2804 DOMAIN-CONTAINING PROTEIN"/>
    <property type="match status" value="1"/>
</dbReference>
<organism evidence="1 2">
    <name type="scientific">Pseudomonas citronellolis</name>
    <dbReference type="NCBI Taxonomy" id="53408"/>
    <lineage>
        <taxon>Bacteria</taxon>
        <taxon>Pseudomonadati</taxon>
        <taxon>Pseudomonadota</taxon>
        <taxon>Gammaproteobacteria</taxon>
        <taxon>Pseudomonadales</taxon>
        <taxon>Pseudomonadaceae</taxon>
        <taxon>Pseudomonas</taxon>
    </lineage>
</organism>
<evidence type="ECO:0000313" key="1">
    <source>
        <dbReference type="EMBL" id="ANI16478.1"/>
    </source>
</evidence>